<dbReference type="Proteomes" id="UP000887566">
    <property type="component" value="Unplaced"/>
</dbReference>
<name>A0A914US99_9BILA</name>
<organism evidence="2 3">
    <name type="scientific">Plectus sambesii</name>
    <dbReference type="NCBI Taxonomy" id="2011161"/>
    <lineage>
        <taxon>Eukaryota</taxon>
        <taxon>Metazoa</taxon>
        <taxon>Ecdysozoa</taxon>
        <taxon>Nematoda</taxon>
        <taxon>Chromadorea</taxon>
        <taxon>Plectida</taxon>
        <taxon>Plectina</taxon>
        <taxon>Plectoidea</taxon>
        <taxon>Plectidae</taxon>
        <taxon>Plectus</taxon>
    </lineage>
</organism>
<evidence type="ECO:0000313" key="3">
    <source>
        <dbReference type="WBParaSite" id="PSAMB.scaffold11787size3131.g34404.t1"/>
    </source>
</evidence>
<evidence type="ECO:0000313" key="2">
    <source>
        <dbReference type="Proteomes" id="UP000887566"/>
    </source>
</evidence>
<keyword evidence="2" id="KW-1185">Reference proteome</keyword>
<accession>A0A914US99</accession>
<dbReference type="AlphaFoldDB" id="A0A914US99"/>
<proteinExistence type="predicted"/>
<reference evidence="3" key="1">
    <citation type="submission" date="2022-11" db="UniProtKB">
        <authorList>
            <consortium name="WormBaseParasite"/>
        </authorList>
    </citation>
    <scope>IDENTIFICATION</scope>
</reference>
<protein>
    <submittedName>
        <fullName evidence="3">Uncharacterized protein</fullName>
    </submittedName>
</protein>
<feature type="region of interest" description="Disordered" evidence="1">
    <location>
        <begin position="1"/>
        <end position="37"/>
    </location>
</feature>
<evidence type="ECO:0000256" key="1">
    <source>
        <dbReference type="SAM" id="MobiDB-lite"/>
    </source>
</evidence>
<dbReference type="WBParaSite" id="PSAMB.scaffold11787size3131.g34404.t1">
    <property type="protein sequence ID" value="PSAMB.scaffold11787size3131.g34404.t1"/>
    <property type="gene ID" value="PSAMB.scaffold11787size3131.g34404"/>
</dbReference>
<sequence>MRLTTVSGVDEGVPKKLQRVGQASAKPPHQQQQQRRFIVSDDAPKLDELLSKQVN</sequence>